<keyword evidence="3" id="KW-1185">Reference proteome</keyword>
<name>A0A1H8NRB8_9EURY</name>
<accession>A0A1H8NRB8</accession>
<keyword evidence="1" id="KW-0472">Membrane</keyword>
<evidence type="ECO:0000313" key="2">
    <source>
        <dbReference type="EMBL" id="SEO31888.1"/>
    </source>
</evidence>
<reference evidence="3" key="1">
    <citation type="submission" date="2016-10" db="EMBL/GenBank/DDBJ databases">
        <authorList>
            <person name="Varghese N."/>
            <person name="Submissions S."/>
        </authorList>
    </citation>
    <scope>NUCLEOTIDE SEQUENCE [LARGE SCALE GENOMIC DNA]</scope>
    <source>
        <strain evidence="3">IBRC-M 10043</strain>
    </source>
</reference>
<keyword evidence="1" id="KW-1133">Transmembrane helix</keyword>
<gene>
    <name evidence="2" type="ORF">SAMN05216388_101114</name>
</gene>
<dbReference type="AlphaFoldDB" id="A0A1H8NRB8"/>
<evidence type="ECO:0000256" key="1">
    <source>
        <dbReference type="SAM" id="Phobius"/>
    </source>
</evidence>
<feature type="transmembrane region" description="Helical" evidence="1">
    <location>
        <begin position="252"/>
        <end position="275"/>
    </location>
</feature>
<proteinExistence type="predicted"/>
<sequence>MQRRAAAIYFVLFLAIAAGSFGYITVVDAQRPEVDVQGQELTSDDTLRIGDRVYIASVSEGSGELAWTNQSAQASASLEHNSTATYQNQSWTVVIENRTDVSEFDLHEQLNVSAILANDPAVENETATFQGDEYVVYPANETSDRELVLLDEYLPAPETRTFAVGDEYEYVAEEDGQVNATVTNVTTSAAELTWTSPQENTISLSEGGNVTLGGTQYVAHFPDNSTVILSENVQGYLEDTRRQDYFTERKNGLWGVFIVSFGAAIVLLGAAYLPVKD</sequence>
<dbReference type="RefSeq" id="WP_092660588.1">
    <property type="nucleotide sequence ID" value="NZ_FOCX01000011.1"/>
</dbReference>
<organism evidence="2 3">
    <name type="scientific">Halorientalis persicus</name>
    <dbReference type="NCBI Taxonomy" id="1367881"/>
    <lineage>
        <taxon>Archaea</taxon>
        <taxon>Methanobacteriati</taxon>
        <taxon>Methanobacteriota</taxon>
        <taxon>Stenosarchaea group</taxon>
        <taxon>Halobacteria</taxon>
        <taxon>Halobacteriales</taxon>
        <taxon>Haloarculaceae</taxon>
        <taxon>Halorientalis</taxon>
    </lineage>
</organism>
<dbReference type="Proteomes" id="UP000198775">
    <property type="component" value="Unassembled WGS sequence"/>
</dbReference>
<evidence type="ECO:0000313" key="3">
    <source>
        <dbReference type="Proteomes" id="UP000198775"/>
    </source>
</evidence>
<dbReference type="EMBL" id="FOCX01000011">
    <property type="protein sequence ID" value="SEO31888.1"/>
    <property type="molecule type" value="Genomic_DNA"/>
</dbReference>
<dbReference type="OrthoDB" id="214459at2157"/>
<protein>
    <submittedName>
        <fullName evidence="2">Uncharacterized protein</fullName>
    </submittedName>
</protein>
<keyword evidence="1" id="KW-0812">Transmembrane</keyword>